<proteinExistence type="predicted"/>
<name>A0A9P8T8W5_9ASCO</name>
<dbReference type="Proteomes" id="UP000769157">
    <property type="component" value="Unassembled WGS sequence"/>
</dbReference>
<evidence type="ECO:0000313" key="2">
    <source>
        <dbReference type="Proteomes" id="UP000769157"/>
    </source>
</evidence>
<reference evidence="1" key="2">
    <citation type="submission" date="2021-01" db="EMBL/GenBank/DDBJ databases">
        <authorList>
            <person name="Schikora-Tamarit M.A."/>
        </authorList>
    </citation>
    <scope>NUCLEOTIDE SEQUENCE</scope>
    <source>
        <strain evidence="1">CBS6075</strain>
    </source>
</reference>
<organism evidence="1 2">
    <name type="scientific">Ogataea philodendri</name>
    <dbReference type="NCBI Taxonomy" id="1378263"/>
    <lineage>
        <taxon>Eukaryota</taxon>
        <taxon>Fungi</taxon>
        <taxon>Dikarya</taxon>
        <taxon>Ascomycota</taxon>
        <taxon>Saccharomycotina</taxon>
        <taxon>Pichiomycetes</taxon>
        <taxon>Pichiales</taxon>
        <taxon>Pichiaceae</taxon>
        <taxon>Ogataea</taxon>
    </lineage>
</organism>
<accession>A0A9P8T8W5</accession>
<dbReference type="AlphaFoldDB" id="A0A9P8T8W5"/>
<comment type="caution">
    <text evidence="1">The sequence shown here is derived from an EMBL/GenBank/DDBJ whole genome shotgun (WGS) entry which is preliminary data.</text>
</comment>
<dbReference type="GeneID" id="70233500"/>
<sequence length="110" mass="12288">MYEQSFKNSSTSFFDSSVGVLKKGFNRSLNSSLVSLVRAYPIIFVDLDKKPSLYNPNSAGKVFFLAKSPDAPKTTMTVSSLNSIGDDMISNYLFATRQFYIFFIRKATGL</sequence>
<evidence type="ECO:0000313" key="1">
    <source>
        <dbReference type="EMBL" id="KAH3669411.1"/>
    </source>
</evidence>
<dbReference type="RefSeq" id="XP_046063674.1">
    <property type="nucleotide sequence ID" value="XM_046202304.1"/>
</dbReference>
<protein>
    <submittedName>
        <fullName evidence="1">Uncharacterized protein</fullName>
    </submittedName>
</protein>
<gene>
    <name evidence="1" type="ORF">OGAPHI_001532</name>
</gene>
<reference evidence="1" key="1">
    <citation type="journal article" date="2021" name="Open Biol.">
        <title>Shared evolutionary footprints suggest mitochondrial oxidative damage underlies multiple complex I losses in fungi.</title>
        <authorList>
            <person name="Schikora-Tamarit M.A."/>
            <person name="Marcet-Houben M."/>
            <person name="Nosek J."/>
            <person name="Gabaldon T."/>
        </authorList>
    </citation>
    <scope>NUCLEOTIDE SEQUENCE</scope>
    <source>
        <strain evidence="1">CBS6075</strain>
    </source>
</reference>
<keyword evidence="2" id="KW-1185">Reference proteome</keyword>
<dbReference type="EMBL" id="JAEUBE010000137">
    <property type="protein sequence ID" value="KAH3669411.1"/>
    <property type="molecule type" value="Genomic_DNA"/>
</dbReference>